<proteinExistence type="predicted"/>
<organism evidence="1 2">
    <name type="scientific">Amblyomma americanum</name>
    <name type="common">Lone star tick</name>
    <dbReference type="NCBI Taxonomy" id="6943"/>
    <lineage>
        <taxon>Eukaryota</taxon>
        <taxon>Metazoa</taxon>
        <taxon>Ecdysozoa</taxon>
        <taxon>Arthropoda</taxon>
        <taxon>Chelicerata</taxon>
        <taxon>Arachnida</taxon>
        <taxon>Acari</taxon>
        <taxon>Parasitiformes</taxon>
        <taxon>Ixodida</taxon>
        <taxon>Ixodoidea</taxon>
        <taxon>Ixodidae</taxon>
        <taxon>Amblyomminae</taxon>
        <taxon>Amblyomma</taxon>
    </lineage>
</organism>
<dbReference type="EMBL" id="JARKHS020023145">
    <property type="protein sequence ID" value="KAK8769068.1"/>
    <property type="molecule type" value="Genomic_DNA"/>
</dbReference>
<name>A0AAQ4E2Y3_AMBAM</name>
<evidence type="ECO:0000313" key="2">
    <source>
        <dbReference type="Proteomes" id="UP001321473"/>
    </source>
</evidence>
<evidence type="ECO:0000313" key="1">
    <source>
        <dbReference type="EMBL" id="KAK8769068.1"/>
    </source>
</evidence>
<dbReference type="Proteomes" id="UP001321473">
    <property type="component" value="Unassembled WGS sequence"/>
</dbReference>
<comment type="caution">
    <text evidence="1">The sequence shown here is derived from an EMBL/GenBank/DDBJ whole genome shotgun (WGS) entry which is preliminary data.</text>
</comment>
<accession>A0AAQ4E2Y3</accession>
<dbReference type="AlphaFoldDB" id="A0AAQ4E2Y3"/>
<sequence>MQIRMHKLNASKSAKVDWEAVGKSFPWASSPLIAKYHWEGTLNYYLPLKQRDNFQKKVKNLYELALPSLLKKYGKGKTLEEIIELSKSHTA</sequence>
<gene>
    <name evidence="1" type="ORF">V5799_014467</name>
</gene>
<protein>
    <submittedName>
        <fullName evidence="1">Uncharacterized protein</fullName>
    </submittedName>
</protein>
<reference evidence="1 2" key="1">
    <citation type="journal article" date="2023" name="Arcadia Sci">
        <title>De novo assembly of a long-read Amblyomma americanum tick genome.</title>
        <authorList>
            <person name="Chou S."/>
            <person name="Poskanzer K.E."/>
            <person name="Rollins M."/>
            <person name="Thuy-Boun P.S."/>
        </authorList>
    </citation>
    <scope>NUCLEOTIDE SEQUENCE [LARGE SCALE GENOMIC DNA]</scope>
    <source>
        <strain evidence="1">F_SG_1</strain>
        <tissue evidence="1">Salivary glands</tissue>
    </source>
</reference>
<keyword evidence="2" id="KW-1185">Reference proteome</keyword>